<dbReference type="GO" id="GO:0017109">
    <property type="term" value="C:glutamate-cysteine ligase complex"/>
    <property type="evidence" value="ECO:0007669"/>
    <property type="project" value="TreeGrafter"/>
</dbReference>
<dbReference type="AlphaFoldDB" id="A0AAN8QAK0"/>
<evidence type="ECO:0000256" key="1">
    <source>
        <dbReference type="ARBA" id="ARBA00005006"/>
    </source>
</evidence>
<organism evidence="10 11">
    <name type="scientific">Patella caerulea</name>
    <name type="common">Rayed Mediterranean limpet</name>
    <dbReference type="NCBI Taxonomy" id="87958"/>
    <lineage>
        <taxon>Eukaryota</taxon>
        <taxon>Metazoa</taxon>
        <taxon>Spiralia</taxon>
        <taxon>Lophotrochozoa</taxon>
        <taxon>Mollusca</taxon>
        <taxon>Gastropoda</taxon>
        <taxon>Patellogastropoda</taxon>
        <taxon>Patelloidea</taxon>
        <taxon>Patellidae</taxon>
        <taxon>Patella</taxon>
    </lineage>
</organism>
<evidence type="ECO:0000313" key="10">
    <source>
        <dbReference type="EMBL" id="KAK6195475.1"/>
    </source>
</evidence>
<dbReference type="GO" id="GO:0030234">
    <property type="term" value="F:enzyme regulator activity"/>
    <property type="evidence" value="ECO:0007669"/>
    <property type="project" value="TreeGrafter"/>
</dbReference>
<dbReference type="PANTHER" id="PTHR13295:SF4">
    <property type="entry name" value="GLUTAMATE--CYSTEINE LIGASE REGULATORY SUBUNIT"/>
    <property type="match status" value="1"/>
</dbReference>
<evidence type="ECO:0000256" key="8">
    <source>
        <dbReference type="ARBA" id="ARBA00032926"/>
    </source>
</evidence>
<comment type="subunit">
    <text evidence="3">Heterodimer of a catalytic heavy chain and a regulatory light chain.</text>
</comment>
<dbReference type="GO" id="GO:0035226">
    <property type="term" value="F:glutamate-cysteine ligase catalytic subunit binding"/>
    <property type="evidence" value="ECO:0007669"/>
    <property type="project" value="InterPro"/>
</dbReference>
<keyword evidence="4" id="KW-0317">Glutathione biosynthesis</keyword>
<comment type="pathway">
    <text evidence="1">Sulfur metabolism; glutathione biosynthesis; glutathione from L-cysteine and L-glutamate: step 1/2.</text>
</comment>
<evidence type="ECO:0000256" key="5">
    <source>
        <dbReference type="ARBA" id="ARBA00030406"/>
    </source>
</evidence>
<dbReference type="InterPro" id="IPR032963">
    <property type="entry name" value="Gclm"/>
</dbReference>
<evidence type="ECO:0000256" key="2">
    <source>
        <dbReference type="ARBA" id="ARBA00008612"/>
    </source>
</evidence>
<comment type="similarity">
    <text evidence="2">Belongs to the aldo/keto reductase family. Glutamate--cysteine ligase light chain subfamily.</text>
</comment>
<evidence type="ECO:0000256" key="4">
    <source>
        <dbReference type="ARBA" id="ARBA00022684"/>
    </source>
</evidence>
<dbReference type="EMBL" id="JAZGQO010000001">
    <property type="protein sequence ID" value="KAK6195475.1"/>
    <property type="molecule type" value="Genomic_DNA"/>
</dbReference>
<dbReference type="Proteomes" id="UP001347796">
    <property type="component" value="Unassembled WGS sequence"/>
</dbReference>
<evidence type="ECO:0000313" key="11">
    <source>
        <dbReference type="Proteomes" id="UP001347796"/>
    </source>
</evidence>
<protein>
    <recommendedName>
        <fullName evidence="7">GCS light chain</fullName>
    </recommendedName>
    <alternativeName>
        <fullName evidence="5">Gamma-ECS regulatory subunit</fullName>
    </alternativeName>
    <alternativeName>
        <fullName evidence="8">Gamma-glutamylcysteine synthetase regulatory subunit</fullName>
    </alternativeName>
    <alternativeName>
        <fullName evidence="6">Glutamate--cysteine ligase modifier subunit</fullName>
    </alternativeName>
</protein>
<dbReference type="PANTHER" id="PTHR13295">
    <property type="entry name" value="GLUTAMATE CYSTEINE LIGASE REGULATORY SUBUNIT"/>
    <property type="match status" value="1"/>
</dbReference>
<reference evidence="10 11" key="1">
    <citation type="submission" date="2024-01" db="EMBL/GenBank/DDBJ databases">
        <title>The genome of the rayed Mediterranean limpet Patella caerulea (Linnaeus, 1758).</title>
        <authorList>
            <person name="Anh-Thu Weber A."/>
            <person name="Halstead-Nussloch G."/>
        </authorList>
    </citation>
    <scope>NUCLEOTIDE SEQUENCE [LARGE SCALE GENOMIC DNA]</scope>
    <source>
        <strain evidence="10">AATW-2023a</strain>
        <tissue evidence="10">Whole specimen</tissue>
    </source>
</reference>
<dbReference type="GO" id="GO:0006750">
    <property type="term" value="P:glutathione biosynthetic process"/>
    <property type="evidence" value="ECO:0007669"/>
    <property type="project" value="UniProtKB-KW"/>
</dbReference>
<dbReference type="Gene3D" id="3.20.20.100">
    <property type="entry name" value="NADP-dependent oxidoreductase domain"/>
    <property type="match status" value="1"/>
</dbReference>
<gene>
    <name evidence="10" type="ORF">SNE40_000900</name>
</gene>
<feature type="domain" description="NADP-dependent oxidoreductase" evidence="9">
    <location>
        <begin position="71"/>
        <end position="206"/>
    </location>
</feature>
<dbReference type="InterPro" id="IPR023210">
    <property type="entry name" value="NADP_OxRdtase_dom"/>
</dbReference>
<dbReference type="Pfam" id="PF00248">
    <property type="entry name" value="Aldo_ket_red"/>
    <property type="match status" value="1"/>
</dbReference>
<comment type="caution">
    <text evidence="10">The sequence shown here is derived from an EMBL/GenBank/DDBJ whole genome shotgun (WGS) entry which is preliminary data.</text>
</comment>
<evidence type="ECO:0000256" key="7">
    <source>
        <dbReference type="ARBA" id="ARBA00031732"/>
    </source>
</evidence>
<sequence>MSATIPIFPKVGKILVQSGNIVNWNRLKRKPNNTSTEEICECVSVCLSNYLKTADRNQLQYATELVCENKEFIESLPAEKRDDLKITVKVVLYNRESPEVLIDAVDKALSDLGVSFVETVLLAIPDIENETTVEDIKPFWTVLQTLVEQEKVFFLGICDLDKARFEQLFDWATVKPCIDQVNLASCCVMPEDLRDFAKLHNVQLLTHNDPPDVLPLQSLQNAIRKSSTDKDGDNWEPSWISRYSTIVKCRGIILTKGYVINLTRDIKRRS</sequence>
<proteinExistence type="inferred from homology"/>
<accession>A0AAN8QAK0</accession>
<dbReference type="SUPFAM" id="SSF51430">
    <property type="entry name" value="NAD(P)-linked oxidoreductase"/>
    <property type="match status" value="1"/>
</dbReference>
<evidence type="ECO:0000259" key="9">
    <source>
        <dbReference type="Pfam" id="PF00248"/>
    </source>
</evidence>
<name>A0AAN8QAK0_PATCE</name>
<evidence type="ECO:0000256" key="6">
    <source>
        <dbReference type="ARBA" id="ARBA00031154"/>
    </source>
</evidence>
<keyword evidence="11" id="KW-1185">Reference proteome</keyword>
<evidence type="ECO:0000256" key="3">
    <source>
        <dbReference type="ARBA" id="ARBA00011532"/>
    </source>
</evidence>
<dbReference type="InterPro" id="IPR036812">
    <property type="entry name" value="NAD(P)_OxRdtase_dom_sf"/>
</dbReference>